<proteinExistence type="predicted"/>
<dbReference type="PANTHER" id="PTHR40274:SF3">
    <property type="entry name" value="VIRGINIAMYCIN B LYASE"/>
    <property type="match status" value="1"/>
</dbReference>
<accession>A0AAU8LQ53</accession>
<evidence type="ECO:0000256" key="1">
    <source>
        <dbReference type="SAM" id="MobiDB-lite"/>
    </source>
</evidence>
<evidence type="ECO:0000256" key="2">
    <source>
        <dbReference type="SAM" id="SignalP"/>
    </source>
</evidence>
<evidence type="ECO:0000313" key="3">
    <source>
        <dbReference type="EMBL" id="XCN71165.1"/>
    </source>
</evidence>
<reference evidence="3" key="2">
    <citation type="submission" date="2024-06" db="EMBL/GenBank/DDBJ databases">
        <authorList>
            <person name="Plum-Jensen L.E."/>
            <person name="Schramm A."/>
            <person name="Marshall I.P.G."/>
        </authorList>
    </citation>
    <scope>NUCLEOTIDE SEQUENCE</scope>
    <source>
        <strain evidence="3">Rat1</strain>
    </source>
</reference>
<dbReference type="InterPro" id="IPR015943">
    <property type="entry name" value="WD40/YVTN_repeat-like_dom_sf"/>
</dbReference>
<feature type="signal peptide" evidence="2">
    <location>
        <begin position="1"/>
        <end position="24"/>
    </location>
</feature>
<dbReference type="KEGG" id="eaj:Q3M24_12655"/>
<feature type="compositionally biased region" description="Basic and acidic residues" evidence="1">
    <location>
        <begin position="727"/>
        <end position="743"/>
    </location>
</feature>
<organism evidence="3">
    <name type="scientific">Candidatus Electrothrix aestuarii</name>
    <dbReference type="NCBI Taxonomy" id="3062594"/>
    <lineage>
        <taxon>Bacteria</taxon>
        <taxon>Pseudomonadati</taxon>
        <taxon>Thermodesulfobacteriota</taxon>
        <taxon>Desulfobulbia</taxon>
        <taxon>Desulfobulbales</taxon>
        <taxon>Desulfobulbaceae</taxon>
        <taxon>Candidatus Electrothrix</taxon>
    </lineage>
</organism>
<protein>
    <recommendedName>
        <fullName evidence="4">Virginiamycin B lyase</fullName>
    </recommendedName>
</protein>
<reference evidence="3" key="1">
    <citation type="journal article" date="2024" name="Syst. Appl. Microbiol.">
        <title>First single-strain enrichments of Electrothrix cable bacteria, description of E. aestuarii sp. nov. and E. rattekaaiensis sp. nov., and proposal of a cable bacteria taxonomy following the rules of the SeqCode.</title>
        <authorList>
            <person name="Plum-Jensen L.E."/>
            <person name="Schramm A."/>
            <person name="Marshall I.P.G."/>
        </authorList>
    </citation>
    <scope>NUCLEOTIDE SEQUENCE</scope>
    <source>
        <strain evidence="3">Rat1</strain>
    </source>
</reference>
<feature type="chain" id="PRO_5043605468" description="Virginiamycin B lyase" evidence="2">
    <location>
        <begin position="25"/>
        <end position="819"/>
    </location>
</feature>
<name>A0AAU8LQ53_9BACT</name>
<feature type="region of interest" description="Disordered" evidence="1">
    <location>
        <begin position="724"/>
        <end position="743"/>
    </location>
</feature>
<feature type="compositionally biased region" description="Basic and acidic residues" evidence="1">
    <location>
        <begin position="788"/>
        <end position="806"/>
    </location>
</feature>
<keyword evidence="2" id="KW-0732">Signal</keyword>
<dbReference type="EMBL" id="CP159373">
    <property type="protein sequence ID" value="XCN71165.1"/>
    <property type="molecule type" value="Genomic_DNA"/>
</dbReference>
<dbReference type="Gene3D" id="2.130.10.10">
    <property type="entry name" value="YVTN repeat-like/Quinoprotein amine dehydrogenase"/>
    <property type="match status" value="1"/>
</dbReference>
<dbReference type="InterPro" id="IPR051344">
    <property type="entry name" value="Vgb"/>
</dbReference>
<dbReference type="AlphaFoldDB" id="A0AAU8LQ53"/>
<sequence>MKKTCAALLLAAACLPGFSKEVRADEHTWTLDADFDEGIIVNLNHDPNHDQLQLNDLPKPFRYINVPASARGTVVRVVTDSDSGIPEGTIVGEYRTAPDGRGLNPSRTTVDIRGNVWTGNRVEAEDDKGSVVKIGLVVGGIRCDKNVDGTITENPTGDYVWLPPDKVTYNTCVDRDGDGLIRTSNGLGDILGWPDNTDGAGGADGIVQDAVDECILVYQRLPDAPGVRHVSVDRENNVWIGGHPADEDGHYYPTMFHKLNGDTGAIVDSFDASEDTGFGCGGYGGTIVNNNFDQILGNDVLWSASVYQDKLLRYDLSTGEGRCIEVEGSYGIGIDNDGFIWNSMHWPNTITKINPETGSYEPGFPVDIGGEAGRGVAVTADNTVWSANTNSDTVTRFDSDGNLLATIEVGTAPTGLSVDKAGKIWVTNRDSDNIMRIDPATNAVDLTVDLGAGAGPYNYSDMTGSVRLSHPPIGFWDVVYNGKCPFWEKISWNGLEESGENGKIIVEVRAAGNKASLASESFVKIDPVSEEIDEKHTFYQADLAGMVGQSIEVRTTLTTEAPVDERELPILYDLTLEHSELTMTMDDIPDQEYNFGFAPIDLDDYLIFNPSGDWYDHVTWDHSELPEGWSVTIDENHMATVTCPEDETEDVTITFSAELTLGDESCTVLVDDVTFVANHPPVLCDTDAFQCLRQNSKKWMEVPLTGFVCDPDGDPVTVQITSITSDEPTKKNNGDPAPDAKEESIGTDTAILRAQRDGGSDGRVYVVNFTASDGRGGEAELSLPVRVPHDQHGDCVAEDSGQKYDATEISSGEGKKKKK</sequence>
<gene>
    <name evidence="3" type="ORF">Q3M24_12655</name>
</gene>
<dbReference type="PANTHER" id="PTHR40274">
    <property type="entry name" value="VIRGINIAMYCIN B LYASE"/>
    <property type="match status" value="1"/>
</dbReference>
<dbReference type="SUPFAM" id="SSF63825">
    <property type="entry name" value="YWTD domain"/>
    <property type="match status" value="1"/>
</dbReference>
<feature type="region of interest" description="Disordered" evidence="1">
    <location>
        <begin position="788"/>
        <end position="819"/>
    </location>
</feature>
<evidence type="ECO:0008006" key="4">
    <source>
        <dbReference type="Google" id="ProtNLM"/>
    </source>
</evidence>